<dbReference type="RefSeq" id="WP_149070599.1">
    <property type="nucleotide sequence ID" value="NZ_VTHL01000007.1"/>
</dbReference>
<dbReference type="Gene3D" id="3.30.2010.10">
    <property type="entry name" value="Metalloproteases ('zincins'), catalytic domain"/>
    <property type="match status" value="1"/>
</dbReference>
<protein>
    <submittedName>
        <fullName evidence="2">M48 family metallopeptidase</fullName>
    </submittedName>
</protein>
<dbReference type="Pfam" id="PF01863">
    <property type="entry name" value="YgjP-like"/>
    <property type="match status" value="1"/>
</dbReference>
<dbReference type="EMBL" id="VTHL01000007">
    <property type="protein sequence ID" value="TYZ10525.1"/>
    <property type="molecule type" value="Genomic_DNA"/>
</dbReference>
<evidence type="ECO:0000259" key="1">
    <source>
        <dbReference type="Pfam" id="PF01863"/>
    </source>
</evidence>
<accession>A0A5D6V5R9</accession>
<evidence type="ECO:0000313" key="2">
    <source>
        <dbReference type="EMBL" id="TYZ10525.1"/>
    </source>
</evidence>
<comment type="caution">
    <text evidence="2">The sequence shown here is derived from an EMBL/GenBank/DDBJ whole genome shotgun (WGS) entry which is preliminary data.</text>
</comment>
<proteinExistence type="predicted"/>
<feature type="domain" description="YgjP-like metallopeptidase" evidence="1">
    <location>
        <begin position="19"/>
        <end position="227"/>
    </location>
</feature>
<dbReference type="PANTHER" id="PTHR30399:SF1">
    <property type="entry name" value="UTP PYROPHOSPHATASE"/>
    <property type="match status" value="1"/>
</dbReference>
<dbReference type="PANTHER" id="PTHR30399">
    <property type="entry name" value="UNCHARACTERIZED PROTEIN YGJP"/>
    <property type="match status" value="1"/>
</dbReference>
<dbReference type="CDD" id="cd07344">
    <property type="entry name" value="M48_yhfN_like"/>
    <property type="match status" value="1"/>
</dbReference>
<name>A0A5D6V5R9_9BACT</name>
<gene>
    <name evidence="2" type="ORF">FY528_08635</name>
</gene>
<keyword evidence="3" id="KW-1185">Reference proteome</keyword>
<dbReference type="AlphaFoldDB" id="A0A5D6V5R9"/>
<dbReference type="InterPro" id="IPR002725">
    <property type="entry name" value="YgjP-like_metallopeptidase"/>
</dbReference>
<dbReference type="Proteomes" id="UP000322791">
    <property type="component" value="Unassembled WGS sequence"/>
</dbReference>
<reference evidence="2 3" key="1">
    <citation type="submission" date="2019-08" db="EMBL/GenBank/DDBJ databases">
        <authorList>
            <person name="Seo M.-J."/>
        </authorList>
    </citation>
    <scope>NUCLEOTIDE SEQUENCE [LARGE SCALE GENOMIC DNA]</scope>
    <source>
        <strain evidence="2 3">KIGAM108</strain>
    </source>
</reference>
<evidence type="ECO:0000313" key="3">
    <source>
        <dbReference type="Proteomes" id="UP000322791"/>
    </source>
</evidence>
<organism evidence="2 3">
    <name type="scientific">Hymenobacter lutimineralis</name>
    <dbReference type="NCBI Taxonomy" id="2606448"/>
    <lineage>
        <taxon>Bacteria</taxon>
        <taxon>Pseudomonadati</taxon>
        <taxon>Bacteroidota</taxon>
        <taxon>Cytophagia</taxon>
        <taxon>Cytophagales</taxon>
        <taxon>Hymenobacteraceae</taxon>
        <taxon>Hymenobacter</taxon>
    </lineage>
</organism>
<dbReference type="InterPro" id="IPR053136">
    <property type="entry name" value="UTP_pyrophosphatase-like"/>
</dbReference>
<sequence>MALTQLAGIEVDLVRKRMRSLRLTVYAAGRVRVSAPLHTPLAAVEEFVRTRRAWIEKHQQQFAARTPAPQLQFEAGETHFYQGQAYTLAVHPADRPRVELHPETRELHLYVPTEATPDQRAALLTAWYRQQLRALMPQLLAKWEPVVGRQAASWGIRQMRTRWGTCNIGARRIWLNLELMKRPLLCLEYVVVHELNHLHERLHNARFWGLMDQFMPDWRTHKAELNRIHLTPGAPPDAD</sequence>